<dbReference type="Pfam" id="PF22440">
    <property type="entry name" value="SirC_C"/>
    <property type="match status" value="1"/>
</dbReference>
<sequence length="212" mass="24066">MNEYPVMIRLKGKKITVIGGGKVAERKILSLLQAEGVVEVISPSVTEKIQTLAQTAQLKWVKKEFEHYDVKSSFLVIAATNRREINQQVAEAVNEYQLVNIVDNPEKSNFIVPSSHQQGKLTIAVSTSGSSPSLAKKIKNELAQQFDETYAEYLDFLHNCRDVVKLRVEKPEIRRQLLKLLLEDEFLALTKNGQLTERNQRFLSLLEDITGR</sequence>
<keyword evidence="3" id="KW-0560">Oxidoreductase</keyword>
<dbReference type="InterPro" id="IPR028281">
    <property type="entry name" value="Sirohaem_synthase_central"/>
</dbReference>
<dbReference type="EMBL" id="JACWFH010000005">
    <property type="protein sequence ID" value="MBY0095631.1"/>
    <property type="molecule type" value="Genomic_DNA"/>
</dbReference>
<dbReference type="Gene3D" id="3.40.50.720">
    <property type="entry name" value="NAD(P)-binding Rossmann-like Domain"/>
    <property type="match status" value="1"/>
</dbReference>
<dbReference type="NCBIfam" id="NF005222">
    <property type="entry name" value="PRK06718.1"/>
    <property type="match status" value="1"/>
</dbReference>
<evidence type="ECO:0000256" key="4">
    <source>
        <dbReference type="ARBA" id="ARBA00023027"/>
    </source>
</evidence>
<comment type="pathway">
    <text evidence="1">Porphyrin-containing compound metabolism; siroheme biosynthesis; sirohydrochlorin from precorrin-2: step 1/1.</text>
</comment>
<name>A0ABS7K056_9BACI</name>
<dbReference type="PANTHER" id="PTHR35330">
    <property type="entry name" value="SIROHEME BIOSYNTHESIS PROTEIN MET8"/>
    <property type="match status" value="1"/>
</dbReference>
<evidence type="ECO:0000259" key="7">
    <source>
        <dbReference type="Pfam" id="PF14824"/>
    </source>
</evidence>
<evidence type="ECO:0000256" key="3">
    <source>
        <dbReference type="ARBA" id="ARBA00023002"/>
    </source>
</evidence>
<dbReference type="SUPFAM" id="SSF51735">
    <property type="entry name" value="NAD(P)-binding Rossmann-fold domains"/>
    <property type="match status" value="1"/>
</dbReference>
<dbReference type="Proteomes" id="UP000769780">
    <property type="component" value="Unassembled WGS sequence"/>
</dbReference>
<evidence type="ECO:0000313" key="8">
    <source>
        <dbReference type="EMBL" id="MBY0095631.1"/>
    </source>
</evidence>
<dbReference type="Gene3D" id="1.10.8.610">
    <property type="entry name" value="SirC, precorrin-2 dehydrogenase, C-terminal helical domain-like"/>
    <property type="match status" value="1"/>
</dbReference>
<dbReference type="EC" id="1.3.1.76" evidence="2"/>
<comment type="catalytic activity">
    <reaction evidence="6">
        <text>precorrin-2 + NAD(+) = sirohydrochlorin + NADH + 2 H(+)</text>
        <dbReference type="Rhea" id="RHEA:15613"/>
        <dbReference type="ChEBI" id="CHEBI:15378"/>
        <dbReference type="ChEBI" id="CHEBI:57540"/>
        <dbReference type="ChEBI" id="CHEBI:57945"/>
        <dbReference type="ChEBI" id="CHEBI:58351"/>
        <dbReference type="ChEBI" id="CHEBI:58827"/>
        <dbReference type="EC" id="1.3.1.76"/>
    </reaction>
</comment>
<dbReference type="Pfam" id="PF13241">
    <property type="entry name" value="NAD_binding_7"/>
    <property type="match status" value="1"/>
</dbReference>
<keyword evidence="9" id="KW-1185">Reference proteome</keyword>
<evidence type="ECO:0000313" key="9">
    <source>
        <dbReference type="Proteomes" id="UP000769780"/>
    </source>
</evidence>
<keyword evidence="4" id="KW-0520">NAD</keyword>
<organism evidence="8 9">
    <name type="scientific">Mesobacillus maritimus</name>
    <dbReference type="NCBI Taxonomy" id="1643336"/>
    <lineage>
        <taxon>Bacteria</taxon>
        <taxon>Bacillati</taxon>
        <taxon>Bacillota</taxon>
        <taxon>Bacilli</taxon>
        <taxon>Bacillales</taxon>
        <taxon>Bacillaceae</taxon>
        <taxon>Mesobacillus</taxon>
    </lineage>
</organism>
<dbReference type="PANTHER" id="PTHR35330:SF1">
    <property type="entry name" value="SIROHEME BIOSYNTHESIS PROTEIN MET8"/>
    <property type="match status" value="1"/>
</dbReference>
<dbReference type="RefSeq" id="WP_221870756.1">
    <property type="nucleotide sequence ID" value="NZ_JACWFH010000005.1"/>
</dbReference>
<comment type="caution">
    <text evidence="8">The sequence shown here is derived from an EMBL/GenBank/DDBJ whole genome shotgun (WGS) entry which is preliminary data.</text>
</comment>
<evidence type="ECO:0000256" key="5">
    <source>
        <dbReference type="ARBA" id="ARBA00023244"/>
    </source>
</evidence>
<dbReference type="InterPro" id="IPR042518">
    <property type="entry name" value="SirC_C"/>
</dbReference>
<accession>A0ABS7K056</accession>
<feature type="domain" description="Siroheme synthase central" evidence="7">
    <location>
        <begin position="118"/>
        <end position="145"/>
    </location>
</feature>
<dbReference type="InterPro" id="IPR006367">
    <property type="entry name" value="Sirohaem_synthase_N"/>
</dbReference>
<protein>
    <recommendedName>
        <fullName evidence="2">precorrin-2 dehydrogenase</fullName>
        <ecNumber evidence="2">1.3.1.76</ecNumber>
    </recommendedName>
</protein>
<dbReference type="InterPro" id="IPR028161">
    <property type="entry name" value="Met8-like"/>
</dbReference>
<reference evidence="8 9" key="1">
    <citation type="submission" date="2020-07" db="EMBL/GenBank/DDBJ databases">
        <title>Fungal Genomes of the International Space Station.</title>
        <authorList>
            <person name="Seuylemezian A."/>
            <person name="Singh N.K."/>
            <person name="Wood J."/>
            <person name="Venkateswaran K."/>
        </authorList>
    </citation>
    <scope>NUCLEOTIDE SEQUENCE [LARGE SCALE GENOMIC DNA]</scope>
    <source>
        <strain evidence="8 9">PL-B2</strain>
    </source>
</reference>
<keyword evidence="5" id="KW-0627">Porphyrin biosynthesis</keyword>
<dbReference type="SUPFAM" id="SSF75615">
    <property type="entry name" value="Siroheme synthase middle domains-like"/>
    <property type="match status" value="1"/>
</dbReference>
<evidence type="ECO:0000256" key="1">
    <source>
        <dbReference type="ARBA" id="ARBA00005010"/>
    </source>
</evidence>
<dbReference type="Pfam" id="PF14824">
    <property type="entry name" value="Sirohm_synth_M"/>
    <property type="match status" value="1"/>
</dbReference>
<dbReference type="InterPro" id="IPR036291">
    <property type="entry name" value="NAD(P)-bd_dom_sf"/>
</dbReference>
<evidence type="ECO:0000256" key="2">
    <source>
        <dbReference type="ARBA" id="ARBA00012400"/>
    </source>
</evidence>
<dbReference type="NCBIfam" id="TIGR01470">
    <property type="entry name" value="cysG_Nterm"/>
    <property type="match status" value="1"/>
</dbReference>
<proteinExistence type="predicted"/>
<gene>
    <name evidence="8" type="ORF">H0185_02190</name>
</gene>
<evidence type="ECO:0000256" key="6">
    <source>
        <dbReference type="ARBA" id="ARBA00047561"/>
    </source>
</evidence>